<dbReference type="Gene3D" id="2.40.10.220">
    <property type="entry name" value="predicted glycosyltransferase like domains"/>
    <property type="match status" value="1"/>
</dbReference>
<sequence length="252" mass="29154">MIRDIVAIGDKLELRRLNSEDKTSGRGKVYVSQLLDLVDNDKAIIAMPIEKSHIVPLSVGEKYTISFYTGKGLYQCNGIILNRYKIKQIYVLEIQFISEVEKNQRRQYFRLSCIVAILYHVITEEEIILEKKMISSTGFEVEKDKDYENLEALKKIWYEGTITDLSGGGAKFVSNREHEPGEDIVLSITLNINGETKKIPSKIIASAKMLNRVGFYEHRVQFTNINREDREAVIKFIFAEERRQRKREKGLD</sequence>
<dbReference type="AlphaFoldDB" id="A0A1I5I4B3"/>
<dbReference type="InterPro" id="IPR009926">
    <property type="entry name" value="T3SS_YcgR_PilZN"/>
</dbReference>
<dbReference type="SUPFAM" id="SSF141371">
    <property type="entry name" value="PilZ domain-like"/>
    <property type="match status" value="1"/>
</dbReference>
<dbReference type="STRING" id="1527.SAMN04489757_13914"/>
<dbReference type="OrthoDB" id="9783080at2"/>
<proteinExistence type="predicted"/>
<keyword evidence="3" id="KW-0966">Cell projection</keyword>
<dbReference type="Proteomes" id="UP000198806">
    <property type="component" value="Unassembled WGS sequence"/>
</dbReference>
<gene>
    <name evidence="3" type="ORF">SAMN04489757_13914</name>
</gene>
<dbReference type="GO" id="GO:0035438">
    <property type="term" value="F:cyclic-di-GMP binding"/>
    <property type="evidence" value="ECO:0007669"/>
    <property type="project" value="InterPro"/>
</dbReference>
<dbReference type="EMBL" id="FOWD01000039">
    <property type="protein sequence ID" value="SFO55478.1"/>
    <property type="molecule type" value="Genomic_DNA"/>
</dbReference>
<feature type="domain" description="Type III secretion system flagellar brake protein YcgR PilZN" evidence="2">
    <location>
        <begin position="8"/>
        <end position="95"/>
    </location>
</feature>
<name>A0A1I5I4B3_9FIRM</name>
<dbReference type="Pfam" id="PF12945">
    <property type="entry name" value="PilZNR"/>
    <property type="match status" value="1"/>
</dbReference>
<keyword evidence="3" id="KW-0282">Flagellum</keyword>
<protein>
    <submittedName>
        <fullName evidence="3">C-di-GMP-binding flagellar brake protein YcgR, contains PilZNR and PilZ domains</fullName>
    </submittedName>
</protein>
<evidence type="ECO:0000313" key="3">
    <source>
        <dbReference type="EMBL" id="SFO55478.1"/>
    </source>
</evidence>
<keyword evidence="3" id="KW-0969">Cilium</keyword>
<organism evidence="3 4">
    <name type="scientific">Anaerocolumna aminovalerica</name>
    <dbReference type="NCBI Taxonomy" id="1527"/>
    <lineage>
        <taxon>Bacteria</taxon>
        <taxon>Bacillati</taxon>
        <taxon>Bacillota</taxon>
        <taxon>Clostridia</taxon>
        <taxon>Lachnospirales</taxon>
        <taxon>Lachnospiraceae</taxon>
        <taxon>Anaerocolumna</taxon>
    </lineage>
</organism>
<evidence type="ECO:0000259" key="2">
    <source>
        <dbReference type="Pfam" id="PF12945"/>
    </source>
</evidence>
<keyword evidence="4" id="KW-1185">Reference proteome</keyword>
<evidence type="ECO:0000313" key="4">
    <source>
        <dbReference type="Proteomes" id="UP000198806"/>
    </source>
</evidence>
<reference evidence="3 4" key="1">
    <citation type="submission" date="2016-10" db="EMBL/GenBank/DDBJ databases">
        <authorList>
            <person name="de Groot N.N."/>
        </authorList>
    </citation>
    <scope>NUCLEOTIDE SEQUENCE [LARGE SCALE GENOMIC DNA]</scope>
    <source>
        <strain evidence="3 4">DSM 1283</strain>
    </source>
</reference>
<dbReference type="Pfam" id="PF07238">
    <property type="entry name" value="PilZ"/>
    <property type="match status" value="1"/>
</dbReference>
<accession>A0A1I5I4B3</accession>
<evidence type="ECO:0000259" key="1">
    <source>
        <dbReference type="Pfam" id="PF07238"/>
    </source>
</evidence>
<feature type="domain" description="PilZ" evidence="1">
    <location>
        <begin position="157"/>
        <end position="239"/>
    </location>
</feature>
<dbReference type="InterPro" id="IPR009875">
    <property type="entry name" value="PilZ_domain"/>
</dbReference>
<dbReference type="RefSeq" id="WP_091688108.1">
    <property type="nucleotide sequence ID" value="NZ_BAABFM010000021.1"/>
</dbReference>